<evidence type="ECO:0000313" key="2">
    <source>
        <dbReference type="Proteomes" id="UP000647587"/>
    </source>
</evidence>
<accession>A0ABQ2F573</accession>
<dbReference type="Proteomes" id="UP000647587">
    <property type="component" value="Unassembled WGS sequence"/>
</dbReference>
<keyword evidence="2" id="KW-1185">Reference proteome</keyword>
<name>A0ABQ2F573_9DEIO</name>
<organism evidence="1 2">
    <name type="scientific">Deinococcus malanensis</name>
    <dbReference type="NCBI Taxonomy" id="1706855"/>
    <lineage>
        <taxon>Bacteria</taxon>
        <taxon>Thermotogati</taxon>
        <taxon>Deinococcota</taxon>
        <taxon>Deinococci</taxon>
        <taxon>Deinococcales</taxon>
        <taxon>Deinococcaceae</taxon>
        <taxon>Deinococcus</taxon>
    </lineage>
</organism>
<reference evidence="2" key="1">
    <citation type="journal article" date="2019" name="Int. J. Syst. Evol. Microbiol.">
        <title>The Global Catalogue of Microorganisms (GCM) 10K type strain sequencing project: providing services to taxonomists for standard genome sequencing and annotation.</title>
        <authorList>
            <consortium name="The Broad Institute Genomics Platform"/>
            <consortium name="The Broad Institute Genome Sequencing Center for Infectious Disease"/>
            <person name="Wu L."/>
            <person name="Ma J."/>
        </authorList>
    </citation>
    <scope>NUCLEOTIDE SEQUENCE [LARGE SCALE GENOMIC DNA]</scope>
    <source>
        <strain evidence="2">JCM 30331</strain>
    </source>
</reference>
<comment type="caution">
    <text evidence="1">The sequence shown here is derived from an EMBL/GenBank/DDBJ whole genome shotgun (WGS) entry which is preliminary data.</text>
</comment>
<evidence type="ECO:0000313" key="1">
    <source>
        <dbReference type="EMBL" id="GGK43070.1"/>
    </source>
</evidence>
<dbReference type="RefSeq" id="WP_189012127.1">
    <property type="nucleotide sequence ID" value="NZ_BMPP01000036.1"/>
</dbReference>
<protein>
    <submittedName>
        <fullName evidence="1">Uncharacterized protein</fullName>
    </submittedName>
</protein>
<proteinExistence type="predicted"/>
<gene>
    <name evidence="1" type="ORF">GCM10008955_41040</name>
</gene>
<sequence>MDRAVLENQAGRRDPDRAGLAVHGQGAALEVLVRLSALPGAFPPGAQVMVWVMPP</sequence>
<dbReference type="EMBL" id="BMPP01000036">
    <property type="protein sequence ID" value="GGK43070.1"/>
    <property type="molecule type" value="Genomic_DNA"/>
</dbReference>